<dbReference type="AlphaFoldDB" id="A0A2S7RUF2"/>
<sequence length="93" mass="10702">MLKKIKVGAVTYDVTEKPFIDIDGNRNHAGCCDYDHTEIAILADLSSERKKAIFYHELMHAIFNEAGFDDQDEDMVNRLGIVLQQVIEENFQR</sequence>
<protein>
    <recommendedName>
        <fullName evidence="3">IrrE N-terminal-like domain-containing protein</fullName>
    </recommendedName>
</protein>
<gene>
    <name evidence="1" type="ORF">CUS89_07340</name>
</gene>
<reference evidence="1 2" key="1">
    <citation type="journal article" date="2018" name="Pathog. Dis.">
        <title>Whole-genome sequencing based characterization of antimicrobial resistance in Enterococcus.</title>
        <authorList>
            <person name="Tyson G."/>
        </authorList>
    </citation>
    <scope>NUCLEOTIDE SEQUENCE [LARGE SCALE GENOMIC DNA]</scope>
    <source>
        <strain evidence="1 2">CVM N55263</strain>
    </source>
</reference>
<comment type="caution">
    <text evidence="1">The sequence shown here is derived from an EMBL/GenBank/DDBJ whole genome shotgun (WGS) entry which is preliminary data.</text>
</comment>
<organism evidence="1 2">
    <name type="scientific">Enterococcus mundtii</name>
    <dbReference type="NCBI Taxonomy" id="53346"/>
    <lineage>
        <taxon>Bacteria</taxon>
        <taxon>Bacillati</taxon>
        <taxon>Bacillota</taxon>
        <taxon>Bacilli</taxon>
        <taxon>Lactobacillales</taxon>
        <taxon>Enterococcaceae</taxon>
        <taxon>Enterococcus</taxon>
    </lineage>
</organism>
<evidence type="ECO:0000313" key="1">
    <source>
        <dbReference type="EMBL" id="PQF23375.1"/>
    </source>
</evidence>
<accession>A0A2S7RUF2</accession>
<dbReference type="Proteomes" id="UP000237934">
    <property type="component" value="Unassembled WGS sequence"/>
</dbReference>
<dbReference type="RefSeq" id="WP_104871631.1">
    <property type="nucleotide sequence ID" value="NZ_JADNKX010000001.1"/>
</dbReference>
<evidence type="ECO:0000313" key="2">
    <source>
        <dbReference type="Proteomes" id="UP000237934"/>
    </source>
</evidence>
<name>A0A2S7RUF2_ENTMU</name>
<evidence type="ECO:0008006" key="3">
    <source>
        <dbReference type="Google" id="ProtNLM"/>
    </source>
</evidence>
<proteinExistence type="predicted"/>
<dbReference type="EMBL" id="PUAP01000022">
    <property type="protein sequence ID" value="PQF23375.1"/>
    <property type="molecule type" value="Genomic_DNA"/>
</dbReference>